<keyword evidence="3" id="KW-1185">Reference proteome</keyword>
<proteinExistence type="predicted"/>
<dbReference type="STRING" id="29845.A0A1V6R7G6"/>
<dbReference type="Pfam" id="PF13391">
    <property type="entry name" value="HNH_2"/>
    <property type="match status" value="1"/>
</dbReference>
<protein>
    <recommendedName>
        <fullName evidence="1">HNH nuclease domain-containing protein</fullName>
    </recommendedName>
</protein>
<evidence type="ECO:0000259" key="1">
    <source>
        <dbReference type="Pfam" id="PF13391"/>
    </source>
</evidence>
<accession>A0A1V6R7G6</accession>
<dbReference type="InterPro" id="IPR003615">
    <property type="entry name" value="HNH_nuc"/>
</dbReference>
<gene>
    <name evidence="2" type="ORF">PENVUL_c084G03423</name>
</gene>
<evidence type="ECO:0000313" key="2">
    <source>
        <dbReference type="EMBL" id="OQD97281.1"/>
    </source>
</evidence>
<name>A0A1V6R7G6_9EURO</name>
<dbReference type="EMBL" id="MDYP01000084">
    <property type="protein sequence ID" value="OQD97281.1"/>
    <property type="molecule type" value="Genomic_DNA"/>
</dbReference>
<evidence type="ECO:0000313" key="3">
    <source>
        <dbReference type="Proteomes" id="UP000191518"/>
    </source>
</evidence>
<comment type="caution">
    <text evidence="2">The sequence shown here is derived from an EMBL/GenBank/DDBJ whole genome shotgun (WGS) entry which is preliminary data.</text>
</comment>
<reference evidence="3" key="1">
    <citation type="journal article" date="2017" name="Nat. Microbiol.">
        <title>Global analysis of biosynthetic gene clusters reveals vast potential of secondary metabolite production in Penicillium species.</title>
        <authorList>
            <person name="Nielsen J.C."/>
            <person name="Grijseels S."/>
            <person name="Prigent S."/>
            <person name="Ji B."/>
            <person name="Dainat J."/>
            <person name="Nielsen K.F."/>
            <person name="Frisvad J.C."/>
            <person name="Workman M."/>
            <person name="Nielsen J."/>
        </authorList>
    </citation>
    <scope>NUCLEOTIDE SEQUENCE [LARGE SCALE GENOMIC DNA]</scope>
    <source>
        <strain evidence="3">IBT 29486</strain>
    </source>
</reference>
<organism evidence="2 3">
    <name type="scientific">Penicillium vulpinum</name>
    <dbReference type="NCBI Taxonomy" id="29845"/>
    <lineage>
        <taxon>Eukaryota</taxon>
        <taxon>Fungi</taxon>
        <taxon>Dikarya</taxon>
        <taxon>Ascomycota</taxon>
        <taxon>Pezizomycotina</taxon>
        <taxon>Eurotiomycetes</taxon>
        <taxon>Eurotiomycetidae</taxon>
        <taxon>Eurotiales</taxon>
        <taxon>Aspergillaceae</taxon>
        <taxon>Penicillium</taxon>
    </lineage>
</organism>
<sequence length="425" mass="48788">MMDSHNQSMESLQTGPEEIRILKKRKHELRADLKTARKPWKAHGSFDLKFWSQAVKVEKIRLERSEVDRKISLGSFEGLEDEWKKTDEAKCILERIKAQEQTKKICEDRVSQIENAPHRKSLRTSFMKLFTTSTMGMAIENTGAGGRDPSQQANFRSTMIEMYGAKHPTQSWLWDPIIGDYVDEDQVQASHLFPYRNGQDTMDGIFGKKRPAELFSPRNGLLLCKSWERYFDAGKFVIVPDIPDIQENVMVSAVKRWLNSEPRDYRVRVIDPDWEKGNKMIVRQLPLTFSEMDGRPLKFHSSFRPAARYLYFHYCVEMLRMFWQHSSQGKSSQAAAILQAEKGKPFWGTAGKYLPRNMLLALVEEMGHDYKFVLDGAAGSRLDDDKLLLGLLSKGVKARPSILAPGIFDHTTSEDESGLETEDSK</sequence>
<dbReference type="Proteomes" id="UP000191518">
    <property type="component" value="Unassembled WGS sequence"/>
</dbReference>
<feature type="domain" description="HNH nuclease" evidence="1">
    <location>
        <begin position="185"/>
        <end position="239"/>
    </location>
</feature>
<dbReference type="AlphaFoldDB" id="A0A1V6R7G6"/>